<protein>
    <submittedName>
        <fullName evidence="2">Uncharacterized protein</fullName>
    </submittedName>
</protein>
<dbReference type="RefSeq" id="WP_152800952.1">
    <property type="nucleotide sequence ID" value="NZ_WHUF01000001.1"/>
</dbReference>
<evidence type="ECO:0000256" key="1">
    <source>
        <dbReference type="SAM" id="SignalP"/>
    </source>
</evidence>
<keyword evidence="3" id="KW-1185">Reference proteome</keyword>
<organism evidence="2 3">
    <name type="scientific">Rugamonas rivuli</name>
    <dbReference type="NCBI Taxonomy" id="2743358"/>
    <lineage>
        <taxon>Bacteria</taxon>
        <taxon>Pseudomonadati</taxon>
        <taxon>Pseudomonadota</taxon>
        <taxon>Betaproteobacteria</taxon>
        <taxon>Burkholderiales</taxon>
        <taxon>Oxalobacteraceae</taxon>
        <taxon>Telluria group</taxon>
        <taxon>Rugamonas</taxon>
    </lineage>
</organism>
<comment type="caution">
    <text evidence="2">The sequence shown here is derived from an EMBL/GenBank/DDBJ whole genome shotgun (WGS) entry which is preliminary data.</text>
</comment>
<proteinExistence type="predicted"/>
<keyword evidence="1" id="KW-0732">Signal</keyword>
<feature type="signal peptide" evidence="1">
    <location>
        <begin position="1"/>
        <end position="20"/>
    </location>
</feature>
<dbReference type="Proteomes" id="UP000444318">
    <property type="component" value="Unassembled WGS sequence"/>
</dbReference>
<name>A0A843S211_9BURK</name>
<dbReference type="AlphaFoldDB" id="A0A843S211"/>
<reference evidence="2 3" key="1">
    <citation type="submission" date="2019-10" db="EMBL/GenBank/DDBJ databases">
        <title>Two novel species isolated from a subtropical stream in China.</title>
        <authorList>
            <person name="Lu H."/>
        </authorList>
    </citation>
    <scope>NUCLEOTIDE SEQUENCE [LARGE SCALE GENOMIC DNA]</scope>
    <source>
        <strain evidence="2 3">FT103W</strain>
    </source>
</reference>
<gene>
    <name evidence="2" type="ORF">GEV01_01290</name>
</gene>
<sequence>MKKSTLLIILFTFSSSGCIAEEKTATTKVAPVKHQKCTTTPCPNTPNGEDPEQITLREGAKMTAELRNDPDDQLRWSAVALYSDSKHAERLKMAVVKKFETEIQLVPQNGFVIFSGPHYKQTFKIASPLGTASNPCSKYNIRIVQAGADYAILKKICPLNEYAPNRYHMSADYYLFDQKTATARSVWSASVTNKESDFPDADPEVTIKKIDNGYRFDWTGLFPSDGKPTKQTIHNVYTYIPSGKIGAGLLCRDATRPKSEGAESDMCEGGFLDLISSTK</sequence>
<feature type="chain" id="PRO_5032997275" evidence="1">
    <location>
        <begin position="21"/>
        <end position="279"/>
    </location>
</feature>
<evidence type="ECO:0000313" key="2">
    <source>
        <dbReference type="EMBL" id="MQA18139.1"/>
    </source>
</evidence>
<evidence type="ECO:0000313" key="3">
    <source>
        <dbReference type="Proteomes" id="UP000444318"/>
    </source>
</evidence>
<dbReference type="PROSITE" id="PS51257">
    <property type="entry name" value="PROKAR_LIPOPROTEIN"/>
    <property type="match status" value="1"/>
</dbReference>
<accession>A0A843S211</accession>
<dbReference type="EMBL" id="WHUF01000001">
    <property type="protein sequence ID" value="MQA18139.1"/>
    <property type="molecule type" value="Genomic_DNA"/>
</dbReference>